<accession>A0AA87SX41</accession>
<gene>
    <name evidence="1" type="ORF">LEP1GSC125_2713</name>
</gene>
<evidence type="ECO:0000313" key="2">
    <source>
        <dbReference type="Proteomes" id="UP000001343"/>
    </source>
</evidence>
<proteinExistence type="predicted"/>
<comment type="caution">
    <text evidence="1">The sequence shown here is derived from an EMBL/GenBank/DDBJ whole genome shotgun (WGS) entry which is preliminary data.</text>
</comment>
<protein>
    <submittedName>
        <fullName evidence="1">Uncharacterized protein</fullName>
    </submittedName>
</protein>
<evidence type="ECO:0000313" key="1">
    <source>
        <dbReference type="EMBL" id="EKS00575.1"/>
    </source>
</evidence>
<sequence>MDRSLGVIPRSIDESKSQSFRIAKTILKVHKEVQVIVLNLLQFTNL</sequence>
<reference evidence="1 2" key="1">
    <citation type="journal article" date="2014" name="Int. J. Syst. Evol. Microbiol.">
        <title>Leptospira mayottensis sp. nov., a pathogenic species of the genus Leptospira isolated from humans.</title>
        <authorList>
            <person name="Bourhy P."/>
            <person name="Collet L."/>
            <person name="Brisse S."/>
            <person name="Picardeau M."/>
        </authorList>
    </citation>
    <scope>NUCLEOTIDE SEQUENCE [LARGE SCALE GENOMIC DNA]</scope>
    <source>
        <strain evidence="1 2">200901122</strain>
    </source>
</reference>
<name>A0AA87SX41_9LEPT</name>
<dbReference type="AlphaFoldDB" id="A0AA87SX41"/>
<dbReference type="EMBL" id="AKWM02000032">
    <property type="protein sequence ID" value="EKS00575.1"/>
    <property type="molecule type" value="Genomic_DNA"/>
</dbReference>
<organism evidence="1 2">
    <name type="scientific">Leptospira mayottensis 200901122</name>
    <dbReference type="NCBI Taxonomy" id="1193010"/>
    <lineage>
        <taxon>Bacteria</taxon>
        <taxon>Pseudomonadati</taxon>
        <taxon>Spirochaetota</taxon>
        <taxon>Spirochaetia</taxon>
        <taxon>Leptospirales</taxon>
        <taxon>Leptospiraceae</taxon>
        <taxon>Leptospira</taxon>
    </lineage>
</organism>
<dbReference type="Proteomes" id="UP000001343">
    <property type="component" value="Unassembled WGS sequence"/>
</dbReference>